<dbReference type="AlphaFoldDB" id="A0A2V1GYR0"/>
<dbReference type="Gene3D" id="3.40.50.2300">
    <property type="match status" value="1"/>
</dbReference>
<dbReference type="RefSeq" id="WP_116685495.1">
    <property type="nucleotide sequence ID" value="NZ_CAWNYD010000001.1"/>
</dbReference>
<feature type="modified residue" description="4-aspartylphosphate" evidence="3">
    <location>
        <position position="61"/>
    </location>
</feature>
<feature type="domain" description="EAL" evidence="7">
    <location>
        <begin position="433"/>
        <end position="686"/>
    </location>
</feature>
<dbReference type="Pfam" id="PF00563">
    <property type="entry name" value="EAL"/>
    <property type="match status" value="1"/>
</dbReference>
<dbReference type="SUPFAM" id="SSF55785">
    <property type="entry name" value="PYP-like sensor domain (PAS domain)"/>
    <property type="match status" value="1"/>
</dbReference>
<dbReference type="FunFam" id="3.20.20.450:FF:000001">
    <property type="entry name" value="Cyclic di-GMP phosphodiesterase yahA"/>
    <property type="match status" value="1"/>
</dbReference>
<feature type="domain" description="Response regulatory" evidence="4">
    <location>
        <begin position="12"/>
        <end position="128"/>
    </location>
</feature>
<dbReference type="InterPro" id="IPR000700">
    <property type="entry name" value="PAS-assoc_C"/>
</dbReference>
<dbReference type="Gene3D" id="3.30.450.20">
    <property type="entry name" value="PAS domain"/>
    <property type="match status" value="1"/>
</dbReference>
<dbReference type="EC" id="3.1.4.52" evidence="1"/>
<keyword evidence="10" id="KW-1185">Reference proteome</keyword>
<keyword evidence="2" id="KW-0973">c-di-GMP</keyword>
<dbReference type="NCBIfam" id="TIGR00254">
    <property type="entry name" value="GGDEF"/>
    <property type="match status" value="1"/>
</dbReference>
<dbReference type="CDD" id="cd00130">
    <property type="entry name" value="PAS"/>
    <property type="match status" value="1"/>
</dbReference>
<dbReference type="PANTHER" id="PTHR44757:SF2">
    <property type="entry name" value="BIOFILM ARCHITECTURE MAINTENANCE PROTEIN MBAA"/>
    <property type="match status" value="1"/>
</dbReference>
<evidence type="ECO:0000259" key="4">
    <source>
        <dbReference type="PROSITE" id="PS50110"/>
    </source>
</evidence>
<evidence type="ECO:0000259" key="7">
    <source>
        <dbReference type="PROSITE" id="PS50883"/>
    </source>
</evidence>
<evidence type="ECO:0000313" key="9">
    <source>
        <dbReference type="EMBL" id="PVZ71906.1"/>
    </source>
</evidence>
<keyword evidence="3" id="KW-0597">Phosphoprotein</keyword>
<dbReference type="Gene3D" id="3.30.70.270">
    <property type="match status" value="1"/>
</dbReference>
<dbReference type="SMART" id="SM00267">
    <property type="entry name" value="GGDEF"/>
    <property type="match status" value="1"/>
</dbReference>
<name>A0A2V1GYR0_9GAMM</name>
<dbReference type="EMBL" id="QDDL01000001">
    <property type="protein sequence ID" value="PVZ71906.1"/>
    <property type="molecule type" value="Genomic_DNA"/>
</dbReference>
<dbReference type="InterPro" id="IPR052155">
    <property type="entry name" value="Biofilm_reg_signaling"/>
</dbReference>
<dbReference type="Pfam" id="PF00990">
    <property type="entry name" value="GGDEF"/>
    <property type="match status" value="1"/>
</dbReference>
<dbReference type="InterPro" id="IPR011006">
    <property type="entry name" value="CheY-like_superfamily"/>
</dbReference>
<dbReference type="PANTHER" id="PTHR44757">
    <property type="entry name" value="DIGUANYLATE CYCLASE DGCP"/>
    <property type="match status" value="1"/>
</dbReference>
<dbReference type="PROSITE" id="PS50887">
    <property type="entry name" value="GGDEF"/>
    <property type="match status" value="1"/>
</dbReference>
<dbReference type="NCBIfam" id="TIGR00229">
    <property type="entry name" value="sensory_box"/>
    <property type="match status" value="1"/>
</dbReference>
<dbReference type="SUPFAM" id="SSF55073">
    <property type="entry name" value="Nucleotide cyclase"/>
    <property type="match status" value="1"/>
</dbReference>
<feature type="domain" description="PAS" evidence="5">
    <location>
        <begin position="136"/>
        <end position="182"/>
    </location>
</feature>
<evidence type="ECO:0000256" key="2">
    <source>
        <dbReference type="ARBA" id="ARBA00022636"/>
    </source>
</evidence>
<dbReference type="InterPro" id="IPR035965">
    <property type="entry name" value="PAS-like_dom_sf"/>
</dbReference>
<organism evidence="9 10">
    <name type="scientific">Pelagibaculum spongiae</name>
    <dbReference type="NCBI Taxonomy" id="2080658"/>
    <lineage>
        <taxon>Bacteria</taxon>
        <taxon>Pseudomonadati</taxon>
        <taxon>Pseudomonadota</taxon>
        <taxon>Gammaproteobacteria</taxon>
        <taxon>Oceanospirillales</taxon>
        <taxon>Pelagibaculum</taxon>
    </lineage>
</organism>
<sequence>MQPHELPQHQPLVLVVDDDPVIRMMLKRFLEAQNIQVSEAVNGQVALDKINQEKPDLVLLDCAMPVMDGFEACQKLRSIEQFAEIPILMITSLEDEASVDKAFEAGASDYITKPINWAILRHRLHRMISSRQTQNELELAFRVLESTSEAVIIMSLEGGLLSVNRAFTNITGFTRDDVQGHSFKWLLSECDDHQVEIAWSGLMRDGHWQGELKGRRRKGDSFPQWLSLSLVRNSRGEAVNALAIAADISRIRDSEQQLDYLATHDPLTDLPNRSHFFDRLRRSIRQRQDPGMLAVMLIDLDRFKIINESLGHPIGDQLLLAVAERLKAELREGDTIARQGGDEFAVVLYGVTRVRAVADLANHLLKQLTAPFQLKEHQLHITSSIGISLCPADGTDAATLLRNAELAMYYAKDQGKNTFQFYSPEMNAKAMENLSLENDLRGALARNELVVFYQPKVDIASGITVGAEALIRWEHPKLGQISPLKFIPIAEEIGLINDIGQWVLAQACTQAKLWQQQTPGFVISVNVSPQQFRDEDLLDRVQATIARSGIDPYKVELELTEGCLMDSVESNIQTLEALKDLGVRLSVDDFGTGYSSLAYLKRFPVDVLKIDRSFVRDLASDPEDAAIVCTIISLAHSLKLEVVAEGVEDTEQLAFLAKQNCDQFQGYLCSRPVPPENFHSLLSAPANWFCLPRQKQKRSDDSPPLNP</sequence>
<proteinExistence type="predicted"/>
<dbReference type="InterPro" id="IPR029787">
    <property type="entry name" value="Nucleotide_cyclase"/>
</dbReference>
<dbReference type="InterPro" id="IPR001789">
    <property type="entry name" value="Sig_transdc_resp-reg_receiver"/>
</dbReference>
<dbReference type="InterPro" id="IPR035919">
    <property type="entry name" value="EAL_sf"/>
</dbReference>
<dbReference type="CDD" id="cd01948">
    <property type="entry name" value="EAL"/>
    <property type="match status" value="1"/>
</dbReference>
<dbReference type="Gene3D" id="3.20.20.450">
    <property type="entry name" value="EAL domain"/>
    <property type="match status" value="1"/>
</dbReference>
<dbReference type="InterPro" id="IPR043128">
    <property type="entry name" value="Rev_trsase/Diguanyl_cyclase"/>
</dbReference>
<dbReference type="SMART" id="SM00052">
    <property type="entry name" value="EAL"/>
    <property type="match status" value="1"/>
</dbReference>
<protein>
    <recommendedName>
        <fullName evidence="1">cyclic-guanylate-specific phosphodiesterase</fullName>
        <ecNumber evidence="1">3.1.4.52</ecNumber>
    </recommendedName>
</protein>
<feature type="domain" description="GGDEF" evidence="8">
    <location>
        <begin position="291"/>
        <end position="424"/>
    </location>
</feature>
<evidence type="ECO:0000256" key="1">
    <source>
        <dbReference type="ARBA" id="ARBA00012282"/>
    </source>
</evidence>
<dbReference type="Pfam" id="PF13426">
    <property type="entry name" value="PAS_9"/>
    <property type="match status" value="1"/>
</dbReference>
<dbReference type="PROSITE" id="PS50883">
    <property type="entry name" value="EAL"/>
    <property type="match status" value="1"/>
</dbReference>
<evidence type="ECO:0000256" key="3">
    <source>
        <dbReference type="PROSITE-ProRule" id="PRU00169"/>
    </source>
</evidence>
<dbReference type="Proteomes" id="UP000244906">
    <property type="component" value="Unassembled WGS sequence"/>
</dbReference>
<comment type="caution">
    <text evidence="9">The sequence shown here is derived from an EMBL/GenBank/DDBJ whole genome shotgun (WGS) entry which is preliminary data.</text>
</comment>
<dbReference type="PROSITE" id="PS50112">
    <property type="entry name" value="PAS"/>
    <property type="match status" value="1"/>
</dbReference>
<feature type="domain" description="PAC" evidence="6">
    <location>
        <begin position="208"/>
        <end position="260"/>
    </location>
</feature>
<evidence type="ECO:0000259" key="5">
    <source>
        <dbReference type="PROSITE" id="PS50112"/>
    </source>
</evidence>
<accession>A0A2V1GYR0</accession>
<dbReference type="PROSITE" id="PS50110">
    <property type="entry name" value="RESPONSE_REGULATORY"/>
    <property type="match status" value="1"/>
</dbReference>
<dbReference type="InterPro" id="IPR000014">
    <property type="entry name" value="PAS"/>
</dbReference>
<dbReference type="InterPro" id="IPR000160">
    <property type="entry name" value="GGDEF_dom"/>
</dbReference>
<dbReference type="SMART" id="SM00091">
    <property type="entry name" value="PAS"/>
    <property type="match status" value="1"/>
</dbReference>
<gene>
    <name evidence="9" type="ORF">DC094_02470</name>
</gene>
<dbReference type="OrthoDB" id="9804951at2"/>
<evidence type="ECO:0000259" key="8">
    <source>
        <dbReference type="PROSITE" id="PS50887"/>
    </source>
</evidence>
<reference evidence="9 10" key="1">
    <citation type="submission" date="2018-04" db="EMBL/GenBank/DDBJ databases">
        <title>Thalassorhabdus spongiae gen. nov., sp. nov., isolated from a marine sponge in South-West Iceland.</title>
        <authorList>
            <person name="Knobloch S."/>
            <person name="Daussin A."/>
            <person name="Johannsson R."/>
            <person name="Marteinsson V.T."/>
        </authorList>
    </citation>
    <scope>NUCLEOTIDE SEQUENCE [LARGE SCALE GENOMIC DNA]</scope>
    <source>
        <strain evidence="9 10">Hp12</strain>
    </source>
</reference>
<dbReference type="GO" id="GO:0071111">
    <property type="term" value="F:cyclic-guanylate-specific phosphodiesterase activity"/>
    <property type="evidence" value="ECO:0007669"/>
    <property type="project" value="UniProtKB-EC"/>
</dbReference>
<dbReference type="SUPFAM" id="SSF52172">
    <property type="entry name" value="CheY-like"/>
    <property type="match status" value="1"/>
</dbReference>
<dbReference type="GO" id="GO:0000160">
    <property type="term" value="P:phosphorelay signal transduction system"/>
    <property type="evidence" value="ECO:0007669"/>
    <property type="project" value="InterPro"/>
</dbReference>
<dbReference type="SUPFAM" id="SSF141868">
    <property type="entry name" value="EAL domain-like"/>
    <property type="match status" value="1"/>
</dbReference>
<evidence type="ECO:0000313" key="10">
    <source>
        <dbReference type="Proteomes" id="UP000244906"/>
    </source>
</evidence>
<dbReference type="CDD" id="cd01949">
    <property type="entry name" value="GGDEF"/>
    <property type="match status" value="1"/>
</dbReference>
<dbReference type="Pfam" id="PF00072">
    <property type="entry name" value="Response_reg"/>
    <property type="match status" value="1"/>
</dbReference>
<evidence type="ECO:0000259" key="6">
    <source>
        <dbReference type="PROSITE" id="PS50113"/>
    </source>
</evidence>
<dbReference type="PROSITE" id="PS50113">
    <property type="entry name" value="PAC"/>
    <property type="match status" value="1"/>
</dbReference>
<dbReference type="InterPro" id="IPR001633">
    <property type="entry name" value="EAL_dom"/>
</dbReference>
<dbReference type="SMART" id="SM00448">
    <property type="entry name" value="REC"/>
    <property type="match status" value="1"/>
</dbReference>